<keyword evidence="1" id="KW-0732">Signal</keyword>
<dbReference type="CDD" id="cd10917">
    <property type="entry name" value="CE4_NodB_like_6s_7s"/>
    <property type="match status" value="1"/>
</dbReference>
<evidence type="ECO:0000313" key="4">
    <source>
        <dbReference type="Proteomes" id="UP001595755"/>
    </source>
</evidence>
<name>A0ABV8SD03_9BACL</name>
<dbReference type="InterPro" id="IPR002509">
    <property type="entry name" value="NODB_dom"/>
</dbReference>
<dbReference type="SUPFAM" id="SSF88713">
    <property type="entry name" value="Glycoside hydrolase/deacetylase"/>
    <property type="match status" value="1"/>
</dbReference>
<evidence type="ECO:0000259" key="2">
    <source>
        <dbReference type="PROSITE" id="PS51677"/>
    </source>
</evidence>
<evidence type="ECO:0000256" key="1">
    <source>
        <dbReference type="SAM" id="SignalP"/>
    </source>
</evidence>
<organism evidence="3 4">
    <name type="scientific">Cohnella boryungensis</name>
    <dbReference type="NCBI Taxonomy" id="768479"/>
    <lineage>
        <taxon>Bacteria</taxon>
        <taxon>Bacillati</taxon>
        <taxon>Bacillota</taxon>
        <taxon>Bacilli</taxon>
        <taxon>Bacillales</taxon>
        <taxon>Paenibacillaceae</taxon>
        <taxon>Cohnella</taxon>
    </lineage>
</organism>
<dbReference type="Proteomes" id="UP001595755">
    <property type="component" value="Unassembled WGS sequence"/>
</dbReference>
<dbReference type="EC" id="3.-.-.-" evidence="3"/>
<dbReference type="RefSeq" id="WP_204605662.1">
    <property type="nucleotide sequence ID" value="NZ_JBHSED010000035.1"/>
</dbReference>
<gene>
    <name evidence="3" type="ORF">ACFO1S_15565</name>
</gene>
<dbReference type="InterPro" id="IPR011330">
    <property type="entry name" value="Glyco_hydro/deAcase_b/a-brl"/>
</dbReference>
<dbReference type="EMBL" id="JBHSED010000035">
    <property type="protein sequence ID" value="MFC4304847.1"/>
    <property type="molecule type" value="Genomic_DNA"/>
</dbReference>
<dbReference type="Pfam" id="PF01522">
    <property type="entry name" value="Polysacc_deac_1"/>
    <property type="match status" value="1"/>
</dbReference>
<keyword evidence="3" id="KW-0378">Hydrolase</keyword>
<dbReference type="Gene3D" id="3.20.20.370">
    <property type="entry name" value="Glycoside hydrolase/deacetylase"/>
    <property type="match status" value="1"/>
</dbReference>
<keyword evidence="4" id="KW-1185">Reference proteome</keyword>
<feature type="domain" description="NodB homology" evidence="2">
    <location>
        <begin position="52"/>
        <end position="235"/>
    </location>
</feature>
<feature type="signal peptide" evidence="1">
    <location>
        <begin position="1"/>
        <end position="27"/>
    </location>
</feature>
<reference evidence="4" key="1">
    <citation type="journal article" date="2019" name="Int. J. Syst. Evol. Microbiol.">
        <title>The Global Catalogue of Microorganisms (GCM) 10K type strain sequencing project: providing services to taxonomists for standard genome sequencing and annotation.</title>
        <authorList>
            <consortium name="The Broad Institute Genomics Platform"/>
            <consortium name="The Broad Institute Genome Sequencing Center for Infectious Disease"/>
            <person name="Wu L."/>
            <person name="Ma J."/>
        </authorList>
    </citation>
    <scope>NUCLEOTIDE SEQUENCE [LARGE SCALE GENOMIC DNA]</scope>
    <source>
        <strain evidence="4">CGMCC 4.1641</strain>
    </source>
</reference>
<feature type="chain" id="PRO_5046241701" evidence="1">
    <location>
        <begin position="28"/>
        <end position="255"/>
    </location>
</feature>
<dbReference type="InterPro" id="IPR050248">
    <property type="entry name" value="Polysacc_deacetylase_ArnD"/>
</dbReference>
<dbReference type="PROSITE" id="PS51677">
    <property type="entry name" value="NODB"/>
    <property type="match status" value="1"/>
</dbReference>
<evidence type="ECO:0000313" key="3">
    <source>
        <dbReference type="EMBL" id="MFC4304847.1"/>
    </source>
</evidence>
<dbReference type="GO" id="GO:0016787">
    <property type="term" value="F:hydrolase activity"/>
    <property type="evidence" value="ECO:0007669"/>
    <property type="project" value="UniProtKB-KW"/>
</dbReference>
<sequence length="255" mass="29470">MPRIKGLPMIALSVAVTFTICGFQAQAHPAKKSRAYYEERDEVVWEVPMKDKLVALTFDDGPNPVTTPEILDLLREYEAKSTFFVVGRRMEKFPDVVRREALEGHEVANHTYSHLYLNHRFSRERLIEELGRTEKKIFSLTGKRCPWFRPPGGFFNDNVIQIAREQGYKMVLWSWHQDTKDWSSPGTQKIVNKVLKNVRNGDIILFHDHVLGSKQTVQALKTILPELKRRGYRMVTVSELVQHKKSNSLLSKPAP</sequence>
<comment type="caution">
    <text evidence="3">The sequence shown here is derived from an EMBL/GenBank/DDBJ whole genome shotgun (WGS) entry which is preliminary data.</text>
</comment>
<proteinExistence type="predicted"/>
<protein>
    <submittedName>
        <fullName evidence="3">Polysaccharide deacetylase family protein</fullName>
        <ecNumber evidence="3">3.-.-.-</ecNumber>
    </submittedName>
</protein>
<dbReference type="PANTHER" id="PTHR10587">
    <property type="entry name" value="GLYCOSYL TRANSFERASE-RELATED"/>
    <property type="match status" value="1"/>
</dbReference>
<accession>A0ABV8SD03</accession>